<feature type="region of interest" description="Disordered" evidence="1">
    <location>
        <begin position="1"/>
        <end position="42"/>
    </location>
</feature>
<evidence type="ECO:0000313" key="2">
    <source>
        <dbReference type="EMBL" id="KAK7013938.1"/>
    </source>
</evidence>
<feature type="compositionally biased region" description="Basic residues" evidence="1">
    <location>
        <begin position="400"/>
        <end position="409"/>
    </location>
</feature>
<dbReference type="Proteomes" id="UP001362999">
    <property type="component" value="Unassembled WGS sequence"/>
</dbReference>
<accession>A0AAW0APE1</accession>
<feature type="region of interest" description="Disordered" evidence="1">
    <location>
        <begin position="526"/>
        <end position="581"/>
    </location>
</feature>
<proteinExistence type="predicted"/>
<feature type="region of interest" description="Disordered" evidence="1">
    <location>
        <begin position="348"/>
        <end position="467"/>
    </location>
</feature>
<gene>
    <name evidence="2" type="ORF">R3P38DRAFT_2788192</name>
</gene>
<feature type="compositionally biased region" description="Acidic residues" evidence="1">
    <location>
        <begin position="553"/>
        <end position="564"/>
    </location>
</feature>
<feature type="region of interest" description="Disordered" evidence="1">
    <location>
        <begin position="93"/>
        <end position="117"/>
    </location>
</feature>
<comment type="caution">
    <text evidence="2">The sequence shown here is derived from an EMBL/GenBank/DDBJ whole genome shotgun (WGS) entry which is preliminary data.</text>
</comment>
<evidence type="ECO:0000313" key="3">
    <source>
        <dbReference type="Proteomes" id="UP001362999"/>
    </source>
</evidence>
<feature type="compositionally biased region" description="Basic and acidic residues" evidence="1">
    <location>
        <begin position="1"/>
        <end position="12"/>
    </location>
</feature>
<evidence type="ECO:0000256" key="1">
    <source>
        <dbReference type="SAM" id="MobiDB-lite"/>
    </source>
</evidence>
<protein>
    <submittedName>
        <fullName evidence="2">Uncharacterized protein</fullName>
    </submittedName>
</protein>
<keyword evidence="3" id="KW-1185">Reference proteome</keyword>
<dbReference type="EMBL" id="JAWWNJ010000058">
    <property type="protein sequence ID" value="KAK7013938.1"/>
    <property type="molecule type" value="Genomic_DNA"/>
</dbReference>
<feature type="compositionally biased region" description="Acidic residues" evidence="1">
    <location>
        <begin position="422"/>
        <end position="458"/>
    </location>
</feature>
<feature type="compositionally biased region" description="Gly residues" evidence="1">
    <location>
        <begin position="569"/>
        <end position="579"/>
    </location>
</feature>
<reference evidence="2 3" key="1">
    <citation type="journal article" date="2024" name="J Genomics">
        <title>Draft genome sequencing and assembly of Favolaschia claudopus CIRM-BRFM 2984 isolated from oak limbs.</title>
        <authorList>
            <person name="Navarro D."/>
            <person name="Drula E."/>
            <person name="Chaduli D."/>
            <person name="Cazenave R."/>
            <person name="Ahrendt S."/>
            <person name="Wang J."/>
            <person name="Lipzen A."/>
            <person name="Daum C."/>
            <person name="Barry K."/>
            <person name="Grigoriev I.V."/>
            <person name="Favel A."/>
            <person name="Rosso M.N."/>
            <person name="Martin F."/>
        </authorList>
    </citation>
    <scope>NUCLEOTIDE SEQUENCE [LARGE SCALE GENOMIC DNA]</scope>
    <source>
        <strain evidence="2 3">CIRM-BRFM 2984</strain>
    </source>
</reference>
<dbReference type="AlphaFoldDB" id="A0AAW0APE1"/>
<name>A0AAW0APE1_9AGAR</name>
<sequence>MPKIDKKMPQGEKKRRQQKRGDASEEPEAEVTKRRGNPGDFHGARLEFLRSRVEEFCKHSADATTRTWWKGVWKDYWREFPWTLPIGEEPPNDITTYTVKPDSELTPEESATMKKTKDDTQAVSGLYAAGMGANDLQKIKRWFSYARTSKSASNPFGKWIAQLRRVDEQAPRRLALYQSYMQDEDALSKINDLFKERHPELVGKQNRIKERGQIARELLAAESEEYRDGLKARVEEEYEAAMEEYKSGEGAAAAEVKDAALQKEARDRLGLTVQPLLDSLRAITGSHILLVSGTVIDGKFDIRTLQAKAPGTQGLSLTAWDPKGYRNAIMDQWMRYLVAGGPLKPLVAPADADDENPDASDEIPDKNADTSKNAGASKNPDASAADEQPIEESTNSGKERGKRKQRGGKGKQSGGKDKESDPAEQSDADEGEGGGEGEEGEDDWEGDDDDDGWAEEVEERLQAMPLVTSPLRRQVRALSPNTQDIRLRELERGNTLFLTRESNIAWSKEQLEKLGLKESVSSLMQELRAANKRKPDDDAGGPSGKRRKKAADDDGYDDENESGSDGEASGDGGGGGGNLEGESIAKRRAIESPLARVDGVPNWAAYSKAQLLSGDCGEQWNKLVNLWWTFEVNANFDGPAKGMGTKQRPSEVKGWIQRKRVGGPQPRLTDVFGFSVTWWLWWVAINPQWRTRSANGRRLERAGEGDWSALRSQTGPNGLLNALICLRWWKDAERIPCGDWDEAVEDMLWVLQRLVAATGAAPEVASTSSAAN</sequence>
<organism evidence="2 3">
    <name type="scientific">Favolaschia claudopus</name>
    <dbReference type="NCBI Taxonomy" id="2862362"/>
    <lineage>
        <taxon>Eukaryota</taxon>
        <taxon>Fungi</taxon>
        <taxon>Dikarya</taxon>
        <taxon>Basidiomycota</taxon>
        <taxon>Agaricomycotina</taxon>
        <taxon>Agaricomycetes</taxon>
        <taxon>Agaricomycetidae</taxon>
        <taxon>Agaricales</taxon>
        <taxon>Marasmiineae</taxon>
        <taxon>Mycenaceae</taxon>
        <taxon>Favolaschia</taxon>
    </lineage>
</organism>
<feature type="compositionally biased region" description="Acidic residues" evidence="1">
    <location>
        <begin position="351"/>
        <end position="362"/>
    </location>
</feature>